<comment type="caution">
    <text evidence="1">The sequence shown here is derived from an EMBL/GenBank/DDBJ whole genome shotgun (WGS) entry which is preliminary data.</text>
</comment>
<accession>A0AA37WEB1</accession>
<dbReference type="Proteomes" id="UP001156666">
    <property type="component" value="Unassembled WGS sequence"/>
</dbReference>
<name>A0AA37WEB1_9BACT</name>
<reference evidence="1" key="1">
    <citation type="journal article" date="2014" name="Int. J. Syst. Evol. Microbiol.">
        <title>Complete genome sequence of Corynebacterium casei LMG S-19264T (=DSM 44701T), isolated from a smear-ripened cheese.</title>
        <authorList>
            <consortium name="US DOE Joint Genome Institute (JGI-PGF)"/>
            <person name="Walter F."/>
            <person name="Albersmeier A."/>
            <person name="Kalinowski J."/>
            <person name="Ruckert C."/>
        </authorList>
    </citation>
    <scope>NUCLEOTIDE SEQUENCE</scope>
    <source>
        <strain evidence="1">NBRC 108769</strain>
    </source>
</reference>
<gene>
    <name evidence="1" type="ORF">GCM10007940_24330</name>
</gene>
<reference evidence="1" key="2">
    <citation type="submission" date="2023-01" db="EMBL/GenBank/DDBJ databases">
        <title>Draft genome sequence of Portibacter lacus strain NBRC 108769.</title>
        <authorList>
            <person name="Sun Q."/>
            <person name="Mori K."/>
        </authorList>
    </citation>
    <scope>NUCLEOTIDE SEQUENCE</scope>
    <source>
        <strain evidence="1">NBRC 108769</strain>
    </source>
</reference>
<sequence>MRKYIITLAIITITTAAIFGQENKEDKYEQMRALQVAFVTEKLSLTPAESQKFWPIQNAYKDKERALKDKFRQGSNESELSDKEALVLLENRLSIEEEMLALKREYIEDLKPILTPKRVVKLFSIEHEFKRKMLKGLRDKRKK</sequence>
<keyword evidence="2" id="KW-1185">Reference proteome</keyword>
<dbReference type="RefSeq" id="WP_235291500.1">
    <property type="nucleotide sequence ID" value="NZ_BSOH01000014.1"/>
</dbReference>
<evidence type="ECO:0000313" key="2">
    <source>
        <dbReference type="Proteomes" id="UP001156666"/>
    </source>
</evidence>
<dbReference type="EMBL" id="BSOH01000014">
    <property type="protein sequence ID" value="GLR17818.1"/>
    <property type="molecule type" value="Genomic_DNA"/>
</dbReference>
<proteinExistence type="predicted"/>
<evidence type="ECO:0000313" key="1">
    <source>
        <dbReference type="EMBL" id="GLR17818.1"/>
    </source>
</evidence>
<evidence type="ECO:0008006" key="3">
    <source>
        <dbReference type="Google" id="ProtNLM"/>
    </source>
</evidence>
<protein>
    <recommendedName>
        <fullName evidence="3">Sensor of ECF-type sigma factor</fullName>
    </recommendedName>
</protein>
<organism evidence="1 2">
    <name type="scientific">Portibacter lacus</name>
    <dbReference type="NCBI Taxonomy" id="1099794"/>
    <lineage>
        <taxon>Bacteria</taxon>
        <taxon>Pseudomonadati</taxon>
        <taxon>Bacteroidota</taxon>
        <taxon>Saprospiria</taxon>
        <taxon>Saprospirales</taxon>
        <taxon>Haliscomenobacteraceae</taxon>
        <taxon>Portibacter</taxon>
    </lineage>
</organism>
<dbReference type="AlphaFoldDB" id="A0AA37WEB1"/>